<comment type="caution">
    <text evidence="6">The sequence shown here is derived from an EMBL/GenBank/DDBJ whole genome shotgun (WGS) entry which is preliminary data.</text>
</comment>
<keyword evidence="6" id="KW-0540">Nuclease</keyword>
<proteinExistence type="inferred from homology"/>
<evidence type="ECO:0000256" key="4">
    <source>
        <dbReference type="SAM" id="Coils"/>
    </source>
</evidence>
<keyword evidence="3" id="KW-0238">DNA-binding</keyword>
<dbReference type="InterPro" id="IPR044946">
    <property type="entry name" value="Restrct_endonuc_typeI_TRD_sf"/>
</dbReference>
<dbReference type="PANTHER" id="PTHR43140:SF1">
    <property type="entry name" value="TYPE I RESTRICTION ENZYME ECOKI SPECIFICITY SUBUNIT"/>
    <property type="match status" value="1"/>
</dbReference>
<feature type="coiled-coil region" evidence="4">
    <location>
        <begin position="176"/>
        <end position="203"/>
    </location>
</feature>
<evidence type="ECO:0000256" key="3">
    <source>
        <dbReference type="ARBA" id="ARBA00023125"/>
    </source>
</evidence>
<dbReference type="SUPFAM" id="SSF116734">
    <property type="entry name" value="DNA methylase specificity domain"/>
    <property type="match status" value="2"/>
</dbReference>
<evidence type="ECO:0000259" key="5">
    <source>
        <dbReference type="Pfam" id="PF01420"/>
    </source>
</evidence>
<keyword evidence="6" id="KW-0378">Hydrolase</keyword>
<evidence type="ECO:0000256" key="1">
    <source>
        <dbReference type="ARBA" id="ARBA00010923"/>
    </source>
</evidence>
<accession>A0A369KW37</accession>
<reference evidence="6" key="1">
    <citation type="submission" date="2018-04" db="EMBL/GenBank/DDBJ databases">
        <title>Draft genome sequence of the Candidatus Spirobacillus cienkowskii, a pathogen of freshwater Daphnia species, reconstructed from hemolymph metagenomic reads.</title>
        <authorList>
            <person name="Bresciani L."/>
            <person name="Lemos L.N."/>
            <person name="Wale N."/>
            <person name="Lin J.Y."/>
            <person name="Fernandes G.R."/>
            <person name="Duffy M.A."/>
            <person name="Rodrigues J.M."/>
        </authorList>
    </citation>
    <scope>NUCLEOTIDE SEQUENCE [LARGE SCALE GENOMIC DNA]</scope>
    <source>
        <strain evidence="6">Binning01</strain>
    </source>
</reference>
<dbReference type="GO" id="GO:0004519">
    <property type="term" value="F:endonuclease activity"/>
    <property type="evidence" value="ECO:0007669"/>
    <property type="project" value="UniProtKB-KW"/>
</dbReference>
<protein>
    <submittedName>
        <fullName evidence="6">Restriction endonuclease subunit S</fullName>
    </submittedName>
</protein>
<dbReference type="PANTHER" id="PTHR43140">
    <property type="entry name" value="TYPE-1 RESTRICTION ENZYME ECOKI SPECIFICITY PROTEIN"/>
    <property type="match status" value="1"/>
</dbReference>
<dbReference type="InterPro" id="IPR051212">
    <property type="entry name" value="Type-I_RE_S_subunit"/>
</dbReference>
<dbReference type="Pfam" id="PF01420">
    <property type="entry name" value="Methylase_S"/>
    <property type="match status" value="2"/>
</dbReference>
<evidence type="ECO:0000313" key="6">
    <source>
        <dbReference type="EMBL" id="RDB37027.1"/>
    </source>
</evidence>
<dbReference type="EMBL" id="QOVW01000012">
    <property type="protein sequence ID" value="RDB37027.1"/>
    <property type="molecule type" value="Genomic_DNA"/>
</dbReference>
<dbReference type="GO" id="GO:0009307">
    <property type="term" value="P:DNA restriction-modification system"/>
    <property type="evidence" value="ECO:0007669"/>
    <property type="project" value="UniProtKB-KW"/>
</dbReference>
<organism evidence="6 7">
    <name type="scientific">Spirobacillus cienkowskii</name>
    <dbReference type="NCBI Taxonomy" id="495820"/>
    <lineage>
        <taxon>Bacteria</taxon>
        <taxon>Pseudomonadati</taxon>
        <taxon>Bdellovibrionota</taxon>
        <taxon>Oligoflexia</taxon>
        <taxon>Silvanigrellales</taxon>
        <taxon>Spirobacillus</taxon>
    </lineage>
</organism>
<feature type="domain" description="Type I restriction modification DNA specificity" evidence="5">
    <location>
        <begin position="214"/>
        <end position="381"/>
    </location>
</feature>
<keyword evidence="2" id="KW-0680">Restriction system</keyword>
<name>A0A369KW37_9BACT</name>
<keyword evidence="4" id="KW-0175">Coiled coil</keyword>
<dbReference type="Proteomes" id="UP000253934">
    <property type="component" value="Unassembled WGS sequence"/>
</dbReference>
<dbReference type="Gene3D" id="3.90.220.20">
    <property type="entry name" value="DNA methylase specificity domains"/>
    <property type="match status" value="2"/>
</dbReference>
<dbReference type="GO" id="GO:0003677">
    <property type="term" value="F:DNA binding"/>
    <property type="evidence" value="ECO:0007669"/>
    <property type="project" value="UniProtKB-KW"/>
</dbReference>
<dbReference type="InterPro" id="IPR000055">
    <property type="entry name" value="Restrct_endonuc_typeI_TRD"/>
</dbReference>
<dbReference type="REBASE" id="292746">
    <property type="entry name" value="S.Sci01ORF2120P"/>
</dbReference>
<dbReference type="CDD" id="cd17260">
    <property type="entry name" value="RMtype1_S_EcoEI-TRD1-CR1_like"/>
    <property type="match status" value="1"/>
</dbReference>
<keyword evidence="6" id="KW-0255">Endonuclease</keyword>
<keyword evidence="7" id="KW-1185">Reference proteome</keyword>
<dbReference type="AlphaFoldDB" id="A0A369KW37"/>
<evidence type="ECO:0000256" key="2">
    <source>
        <dbReference type="ARBA" id="ARBA00022747"/>
    </source>
</evidence>
<evidence type="ECO:0000313" key="7">
    <source>
        <dbReference type="Proteomes" id="UP000253934"/>
    </source>
</evidence>
<dbReference type="CDD" id="cd17246">
    <property type="entry name" value="RMtype1_S_SonII-TRD2-CR2_like"/>
    <property type="match status" value="1"/>
</dbReference>
<gene>
    <name evidence="6" type="ORF">DCC88_02125</name>
</gene>
<feature type="domain" description="Type I restriction modification DNA specificity" evidence="5">
    <location>
        <begin position="6"/>
        <end position="183"/>
    </location>
</feature>
<comment type="similarity">
    <text evidence="1">Belongs to the type-I restriction system S methylase family.</text>
</comment>
<sequence>MNKKLPEGWEVKKLGEVCKIKPTKNEARARLSDNDLVSFVPMEDLGILTKSFTVTKERLLKEVLGSYTYFANDDVLLAKITPCFENGKIGIARDLKNGVGFGSSEYIVFRSNGTLISDYLYYYLVRDEFRAEGANVMTGAVGHKRVPKEFVENLKIPYPTSLIEQKNIVSILDEAFAAIASAKENAEKNLKNARELFDSYLESVFANPGEGWITCNLGDYIKFIDYRGKTPEKTETGVRLITAKNIKNGFLKRTPEEFIAFDAYDSWMTRGIPKKGDVLFTTEAPLGNVAQLDTDEKVAFAQRVIILQPDEKKIDQTFLKYLLLSDSLRQKILSKGTGATVQGIKASLLKKIPILLTGLPEQKNIVSILDEAFLKTKRLESIYQQKITALDELKKSILEKAFSGELKKKTFQKSFSEELKEALL</sequence>